<evidence type="ECO:0000313" key="2">
    <source>
        <dbReference type="Proteomes" id="UP000074382"/>
    </source>
</evidence>
<dbReference type="AlphaFoldDB" id="A0A147KJT9"/>
<sequence>MSATALRPFRLDAFAVGIIALVGDAAVGRCPGEAALCAAWHDRYLVSVQPVASRLWLPLISRGEALAVLPGRASSAEEVLSAVTELAGRIAPPGHRVDVGAGGVFLDAAAGGVRVAAPVLVVARGGWGGVCSAVPALAA</sequence>
<gene>
    <name evidence="1" type="ORF">AC529_06520</name>
</gene>
<accession>A0A147KJT9</accession>
<dbReference type="EMBL" id="LGEM01000024">
    <property type="protein sequence ID" value="KUP97489.1"/>
    <property type="molecule type" value="Genomic_DNA"/>
</dbReference>
<name>A0A147KJT9_THECS</name>
<comment type="caution">
    <text evidence="1">The sequence shown here is derived from an EMBL/GenBank/DDBJ whole genome shotgun (WGS) entry which is preliminary data.</text>
</comment>
<keyword evidence="2" id="KW-1185">Reference proteome</keyword>
<dbReference type="OrthoDB" id="9894974at2"/>
<dbReference type="STRING" id="665004.AC529_06520"/>
<evidence type="ECO:0000313" key="1">
    <source>
        <dbReference type="EMBL" id="KUP97489.1"/>
    </source>
</evidence>
<protein>
    <submittedName>
        <fullName evidence="1">Uncharacterized protein</fullName>
    </submittedName>
</protein>
<proteinExistence type="predicted"/>
<organism evidence="1 2">
    <name type="scientific">Thermobifida cellulosilytica TB100</name>
    <dbReference type="NCBI Taxonomy" id="665004"/>
    <lineage>
        <taxon>Bacteria</taxon>
        <taxon>Bacillati</taxon>
        <taxon>Actinomycetota</taxon>
        <taxon>Actinomycetes</taxon>
        <taxon>Streptosporangiales</taxon>
        <taxon>Nocardiopsidaceae</taxon>
        <taxon>Thermobifida</taxon>
    </lineage>
</organism>
<dbReference type="Proteomes" id="UP000074382">
    <property type="component" value="Unassembled WGS sequence"/>
</dbReference>
<dbReference type="PATRIC" id="fig|665004.4.peg.3161"/>
<dbReference type="RefSeq" id="WP_068757488.1">
    <property type="nucleotide sequence ID" value="NZ_KQ950183.1"/>
</dbReference>
<reference evidence="2" key="1">
    <citation type="journal article" date="2017" name="Acta Aliment.">
        <title>Plant polysaccharide degrading enzyme system of Thermpbifida cellulosilytica TB100 revealed by de novo genome project data.</title>
        <authorList>
            <person name="Toth A."/>
            <person name="Baka E."/>
            <person name="Luzics S."/>
            <person name="Bata-Vidacs I."/>
            <person name="Nagy I."/>
            <person name="Balint B."/>
            <person name="Herceg R."/>
            <person name="Olasz F."/>
            <person name="Wilk T."/>
            <person name="Nagy T."/>
            <person name="Kriszt B."/>
            <person name="Nagy I."/>
            <person name="Kukolya J."/>
        </authorList>
    </citation>
    <scope>NUCLEOTIDE SEQUENCE [LARGE SCALE GENOMIC DNA]</scope>
    <source>
        <strain evidence="2">TB100</strain>
    </source>
</reference>